<dbReference type="EMBL" id="EAAA01002018">
    <property type="status" value="NOT_ANNOTATED_CDS"/>
    <property type="molecule type" value="Genomic_DNA"/>
</dbReference>
<accession>F7BKZ0</accession>
<keyword evidence="1" id="KW-0812">Transmembrane</keyword>
<keyword evidence="3" id="KW-1185">Reference proteome</keyword>
<proteinExistence type="predicted"/>
<name>F7BKZ0_CIOIN</name>
<dbReference type="HOGENOM" id="CLU_2014430_0_0_1"/>
<reference evidence="2" key="2">
    <citation type="journal article" date="2008" name="Genome Biol.">
        <title>Improved genome assembly and evidence-based global gene model set for the chordate Ciona intestinalis: new insight into intron and operon populations.</title>
        <authorList>
            <person name="Satou Y."/>
            <person name="Mineta K."/>
            <person name="Ogasawara M."/>
            <person name="Sasakura Y."/>
            <person name="Shoguchi E."/>
            <person name="Ueno K."/>
            <person name="Yamada L."/>
            <person name="Matsumoto J."/>
            <person name="Wasserscheid J."/>
            <person name="Dewar K."/>
            <person name="Wiley G.B."/>
            <person name="Macmil S.L."/>
            <person name="Roe B.A."/>
            <person name="Zeller R.W."/>
            <person name="Hastings K.E."/>
            <person name="Lemaire P."/>
            <person name="Lindquist E."/>
            <person name="Endo T."/>
            <person name="Hotta K."/>
            <person name="Inaba K."/>
        </authorList>
    </citation>
    <scope>NUCLEOTIDE SEQUENCE [LARGE SCALE GENOMIC DNA]</scope>
    <source>
        <strain evidence="2">wild type</strain>
    </source>
</reference>
<dbReference type="AlphaFoldDB" id="F7BKZ0"/>
<evidence type="ECO:0000256" key="1">
    <source>
        <dbReference type="SAM" id="Phobius"/>
    </source>
</evidence>
<reference evidence="2" key="4">
    <citation type="submission" date="2025-09" db="UniProtKB">
        <authorList>
            <consortium name="Ensembl"/>
        </authorList>
    </citation>
    <scope>IDENTIFICATION</scope>
</reference>
<evidence type="ECO:0000313" key="3">
    <source>
        <dbReference type="Proteomes" id="UP000008144"/>
    </source>
</evidence>
<dbReference type="InParanoid" id="F7BKZ0"/>
<keyword evidence="1" id="KW-1133">Transmembrane helix</keyword>
<dbReference type="Proteomes" id="UP000008144">
    <property type="component" value="Chromosome 4"/>
</dbReference>
<reference evidence="2" key="3">
    <citation type="submission" date="2025-08" db="UniProtKB">
        <authorList>
            <consortium name="Ensembl"/>
        </authorList>
    </citation>
    <scope>IDENTIFICATION</scope>
</reference>
<dbReference type="Ensembl" id="ENSCINT00000024959.2">
    <property type="protein sequence ID" value="ENSCINP00000024713.2"/>
    <property type="gene ID" value="ENSCING00000013471.2"/>
</dbReference>
<reference evidence="3" key="1">
    <citation type="journal article" date="2002" name="Science">
        <title>The draft genome of Ciona intestinalis: insights into chordate and vertebrate origins.</title>
        <authorList>
            <person name="Dehal P."/>
            <person name="Satou Y."/>
            <person name="Campbell R.K."/>
            <person name="Chapman J."/>
            <person name="Degnan B."/>
            <person name="De Tomaso A."/>
            <person name="Davidson B."/>
            <person name="Di Gregorio A."/>
            <person name="Gelpke M."/>
            <person name="Goodstein D.M."/>
            <person name="Harafuji N."/>
            <person name="Hastings K.E."/>
            <person name="Ho I."/>
            <person name="Hotta K."/>
            <person name="Huang W."/>
            <person name="Kawashima T."/>
            <person name="Lemaire P."/>
            <person name="Martinez D."/>
            <person name="Meinertzhagen I.A."/>
            <person name="Necula S."/>
            <person name="Nonaka M."/>
            <person name="Putnam N."/>
            <person name="Rash S."/>
            <person name="Saiga H."/>
            <person name="Satake M."/>
            <person name="Terry A."/>
            <person name="Yamada L."/>
            <person name="Wang H.G."/>
            <person name="Awazu S."/>
            <person name="Azumi K."/>
            <person name="Boore J."/>
            <person name="Branno M."/>
            <person name="Chin-Bow S."/>
            <person name="DeSantis R."/>
            <person name="Doyle S."/>
            <person name="Francino P."/>
            <person name="Keys D.N."/>
            <person name="Haga S."/>
            <person name="Hayashi H."/>
            <person name="Hino K."/>
            <person name="Imai K.S."/>
            <person name="Inaba K."/>
            <person name="Kano S."/>
            <person name="Kobayashi K."/>
            <person name="Kobayashi M."/>
            <person name="Lee B.I."/>
            <person name="Makabe K.W."/>
            <person name="Manohar C."/>
            <person name="Matassi G."/>
            <person name="Medina M."/>
            <person name="Mochizuki Y."/>
            <person name="Mount S."/>
            <person name="Morishita T."/>
            <person name="Miura S."/>
            <person name="Nakayama A."/>
            <person name="Nishizaka S."/>
            <person name="Nomoto H."/>
            <person name="Ohta F."/>
            <person name="Oishi K."/>
            <person name="Rigoutsos I."/>
            <person name="Sano M."/>
            <person name="Sasaki A."/>
            <person name="Sasakura Y."/>
            <person name="Shoguchi E."/>
            <person name="Shin-i T."/>
            <person name="Spagnuolo A."/>
            <person name="Stainier D."/>
            <person name="Suzuki M.M."/>
            <person name="Tassy O."/>
            <person name="Takatori N."/>
            <person name="Tokuoka M."/>
            <person name="Yagi K."/>
            <person name="Yoshizaki F."/>
            <person name="Wada S."/>
            <person name="Zhang C."/>
            <person name="Hyatt P.D."/>
            <person name="Larimer F."/>
            <person name="Detter C."/>
            <person name="Doggett N."/>
            <person name="Glavina T."/>
            <person name="Hawkins T."/>
            <person name="Richardson P."/>
            <person name="Lucas S."/>
            <person name="Kohara Y."/>
            <person name="Levine M."/>
            <person name="Satoh N."/>
            <person name="Rokhsar D.S."/>
        </authorList>
    </citation>
    <scope>NUCLEOTIDE SEQUENCE [LARGE SCALE GENOMIC DNA]</scope>
</reference>
<evidence type="ECO:0000313" key="2">
    <source>
        <dbReference type="Ensembl" id="ENSCINP00000024713.2"/>
    </source>
</evidence>
<protein>
    <submittedName>
        <fullName evidence="2">Uncharacterized protein</fullName>
    </submittedName>
</protein>
<keyword evidence="1" id="KW-0472">Membrane</keyword>
<sequence length="123" mass="13771">MKLTRGVRNKLFVEYTAQTVISSRFKSLGQLQTELVYTFKEAVLVNRGLFGGNGHQLDPQSIKAIVFRTWEELRDYPDLASLDVSLLSDDSSMTSQSIDIAIGAGLGGGLVWFVAYLLYRKFM</sequence>
<feature type="transmembrane region" description="Helical" evidence="1">
    <location>
        <begin position="100"/>
        <end position="119"/>
    </location>
</feature>
<organism evidence="2 3">
    <name type="scientific">Ciona intestinalis</name>
    <name type="common">Transparent sea squirt</name>
    <name type="synonym">Ascidia intestinalis</name>
    <dbReference type="NCBI Taxonomy" id="7719"/>
    <lineage>
        <taxon>Eukaryota</taxon>
        <taxon>Metazoa</taxon>
        <taxon>Chordata</taxon>
        <taxon>Tunicata</taxon>
        <taxon>Ascidiacea</taxon>
        <taxon>Phlebobranchia</taxon>
        <taxon>Cionidae</taxon>
        <taxon>Ciona</taxon>
    </lineage>
</organism>